<dbReference type="PANTHER" id="PTHR43434:SF1">
    <property type="entry name" value="PHOSPHOGLYCOLATE PHOSPHATASE"/>
    <property type="match status" value="1"/>
</dbReference>
<dbReference type="InterPro" id="IPR023198">
    <property type="entry name" value="PGP-like_dom2"/>
</dbReference>
<dbReference type="SFLD" id="SFLDG01129">
    <property type="entry name" value="C1.5:_HAD__Beta-PGM__Phosphata"/>
    <property type="match status" value="1"/>
</dbReference>
<protein>
    <recommendedName>
        <fullName evidence="3">Phosphoglycolate phosphatase</fullName>
    </recommendedName>
</protein>
<feature type="chain" id="PRO_5005187901" description="Phosphoglycolate phosphatase" evidence="1">
    <location>
        <begin position="24"/>
        <end position="284"/>
    </location>
</feature>
<dbReference type="InterPro" id="IPR006439">
    <property type="entry name" value="HAD-SF_hydro_IA"/>
</dbReference>
<reference evidence="2" key="1">
    <citation type="submission" date="2014-11" db="EMBL/GenBank/DDBJ databases">
        <authorList>
            <person name="Otto D Thomas"/>
            <person name="Naeem Raeece"/>
        </authorList>
    </citation>
    <scope>NUCLEOTIDE SEQUENCE</scope>
</reference>
<dbReference type="SUPFAM" id="SSF56784">
    <property type="entry name" value="HAD-like"/>
    <property type="match status" value="1"/>
</dbReference>
<gene>
    <name evidence="2" type="ORF">Cvel_14370</name>
</gene>
<dbReference type="GO" id="GO:0006281">
    <property type="term" value="P:DNA repair"/>
    <property type="evidence" value="ECO:0007669"/>
    <property type="project" value="TreeGrafter"/>
</dbReference>
<dbReference type="Pfam" id="PF13419">
    <property type="entry name" value="HAD_2"/>
    <property type="match status" value="1"/>
</dbReference>
<evidence type="ECO:0000256" key="1">
    <source>
        <dbReference type="SAM" id="SignalP"/>
    </source>
</evidence>
<dbReference type="InterPro" id="IPR036412">
    <property type="entry name" value="HAD-like_sf"/>
</dbReference>
<dbReference type="InterPro" id="IPR023214">
    <property type="entry name" value="HAD_sf"/>
</dbReference>
<dbReference type="InterPro" id="IPR041492">
    <property type="entry name" value="HAD_2"/>
</dbReference>
<dbReference type="AlphaFoldDB" id="A0A0G4F039"/>
<dbReference type="PhylomeDB" id="A0A0G4F039"/>
<evidence type="ECO:0008006" key="3">
    <source>
        <dbReference type="Google" id="ProtNLM"/>
    </source>
</evidence>
<dbReference type="PANTHER" id="PTHR43434">
    <property type="entry name" value="PHOSPHOGLYCOLATE PHOSPHATASE"/>
    <property type="match status" value="1"/>
</dbReference>
<dbReference type="InterPro" id="IPR050155">
    <property type="entry name" value="HAD-like_hydrolase_sf"/>
</dbReference>
<dbReference type="EMBL" id="CDMZ01000023">
    <property type="protein sequence ID" value="CEM04683.1"/>
    <property type="molecule type" value="Genomic_DNA"/>
</dbReference>
<keyword evidence="1" id="KW-0732">Signal</keyword>
<dbReference type="Gene3D" id="1.10.150.240">
    <property type="entry name" value="Putative phosphatase, domain 2"/>
    <property type="match status" value="1"/>
</dbReference>
<dbReference type="NCBIfam" id="TIGR01549">
    <property type="entry name" value="HAD-SF-IA-v1"/>
    <property type="match status" value="1"/>
</dbReference>
<accession>A0A0G4F039</accession>
<name>A0A0G4F039_9ALVE</name>
<organism evidence="2">
    <name type="scientific">Chromera velia CCMP2878</name>
    <dbReference type="NCBI Taxonomy" id="1169474"/>
    <lineage>
        <taxon>Eukaryota</taxon>
        <taxon>Sar</taxon>
        <taxon>Alveolata</taxon>
        <taxon>Colpodellida</taxon>
        <taxon>Chromeraceae</taxon>
        <taxon>Chromera</taxon>
    </lineage>
</organism>
<dbReference type="VEuPathDB" id="CryptoDB:Cvel_14370"/>
<sequence length="284" mass="31144">MSFVCLLLSTLIAVFFAGSSCDAFSIRTPQSPAVQIQRRRQSLTMSQEGPARQLCSVIWDVDGTLSDSFRLGYDATTTVLGRAVSEEEYHYGTRYTTPERLSRHQGLDPEKDGKEFWEVGNELGRKFDELYISLVTMETAGFFPLLRDVVEELGDRGILQGALTNAAVLYAEAVLKCNGVRPLFRSVQGADTVPKPKPQPDGLFQVCKELGMDPLSCVYVGDSPSDGDASRAAGLFSVGVLWGSHKRETLEGKFDVIVESPEDLREVLSKIVKGENQGLAALKI</sequence>
<proteinExistence type="predicted"/>
<dbReference type="Gene3D" id="3.40.50.1000">
    <property type="entry name" value="HAD superfamily/HAD-like"/>
    <property type="match status" value="1"/>
</dbReference>
<evidence type="ECO:0000313" key="2">
    <source>
        <dbReference type="EMBL" id="CEM04683.1"/>
    </source>
</evidence>
<feature type="signal peptide" evidence="1">
    <location>
        <begin position="1"/>
        <end position="23"/>
    </location>
</feature>
<dbReference type="GO" id="GO:0008967">
    <property type="term" value="F:phosphoglycolate phosphatase activity"/>
    <property type="evidence" value="ECO:0007669"/>
    <property type="project" value="TreeGrafter"/>
</dbReference>
<dbReference type="SFLD" id="SFLDS00003">
    <property type="entry name" value="Haloacid_Dehalogenase"/>
    <property type="match status" value="1"/>
</dbReference>